<evidence type="ECO:0000313" key="3">
    <source>
        <dbReference type="Proteomes" id="UP000046680"/>
    </source>
</evidence>
<protein>
    <submittedName>
        <fullName evidence="2">Uncharacterized protein</fullName>
    </submittedName>
</protein>
<dbReference type="AlphaFoldDB" id="A0A654TZT0"/>
<proteinExistence type="predicted"/>
<reference evidence="2 3" key="1">
    <citation type="submission" date="2015-03" db="EMBL/GenBank/DDBJ databases">
        <authorList>
            <consortium name="Pathogen Informatics"/>
        </authorList>
    </citation>
    <scope>NUCLEOTIDE SEQUENCE [LARGE SCALE GENOMIC DNA]</scope>
    <source>
        <strain evidence="2 3">C09601061</strain>
    </source>
</reference>
<accession>A0A654TZT0</accession>
<sequence length="118" mass="12885">MIIKTSGRLSDSRPTATPVPAPSASNAWMYWLIRSASWPPVSLVSPRNSTGLFWWRLSAPTSRWPLWVGLRNSSPEQSWSRMAPLSLASWGTPTASLRPPQAGGTPTASSPAVLIWQD</sequence>
<organism evidence="2 3">
    <name type="scientific">Mycobacterium tuberculosis</name>
    <dbReference type="NCBI Taxonomy" id="1773"/>
    <lineage>
        <taxon>Bacteria</taxon>
        <taxon>Bacillati</taxon>
        <taxon>Actinomycetota</taxon>
        <taxon>Actinomycetes</taxon>
        <taxon>Mycobacteriales</taxon>
        <taxon>Mycobacteriaceae</taxon>
        <taxon>Mycobacterium</taxon>
        <taxon>Mycobacterium tuberculosis complex</taxon>
    </lineage>
</organism>
<gene>
    <name evidence="2" type="ORF">ERS007657_01649</name>
</gene>
<evidence type="ECO:0000313" key="2">
    <source>
        <dbReference type="EMBL" id="CFR78239.1"/>
    </source>
</evidence>
<dbReference type="EMBL" id="CGCX01000534">
    <property type="protein sequence ID" value="CFR78239.1"/>
    <property type="molecule type" value="Genomic_DNA"/>
</dbReference>
<feature type="region of interest" description="Disordered" evidence="1">
    <location>
        <begin position="1"/>
        <end position="21"/>
    </location>
</feature>
<dbReference type="Proteomes" id="UP000046680">
    <property type="component" value="Unassembled WGS sequence"/>
</dbReference>
<name>A0A654TZT0_MYCTX</name>
<evidence type="ECO:0000256" key="1">
    <source>
        <dbReference type="SAM" id="MobiDB-lite"/>
    </source>
</evidence>